<evidence type="ECO:0000256" key="2">
    <source>
        <dbReference type="ARBA" id="ARBA00022525"/>
    </source>
</evidence>
<dbReference type="SUPFAM" id="SSF51120">
    <property type="entry name" value="beta-Roll"/>
    <property type="match status" value="1"/>
</dbReference>
<dbReference type="InterPro" id="IPR011049">
    <property type="entry name" value="Serralysin-like_metalloprot_C"/>
</dbReference>
<protein>
    <recommendedName>
        <fullName evidence="5">Calcium-binding protein</fullName>
    </recommendedName>
</protein>
<dbReference type="Gene3D" id="2.150.10.10">
    <property type="entry name" value="Serralysin-like metalloprotease, C-terminal"/>
    <property type="match status" value="1"/>
</dbReference>
<dbReference type="InterPro" id="IPR050557">
    <property type="entry name" value="RTX_toxin/Mannuronan_C5-epim"/>
</dbReference>
<comment type="subcellular location">
    <subcellularLocation>
        <location evidence="1">Secreted</location>
    </subcellularLocation>
</comment>
<dbReference type="PROSITE" id="PS00330">
    <property type="entry name" value="HEMOLYSIN_CALCIUM"/>
    <property type="match status" value="1"/>
</dbReference>
<evidence type="ECO:0000313" key="3">
    <source>
        <dbReference type="EMBL" id="NUB44553.1"/>
    </source>
</evidence>
<accession>A0A8X8GUF9</accession>
<dbReference type="Pfam" id="PF00353">
    <property type="entry name" value="HemolysinCabind"/>
    <property type="match status" value="2"/>
</dbReference>
<dbReference type="AlphaFoldDB" id="A0A8X8GUF9"/>
<dbReference type="InterPro" id="IPR001343">
    <property type="entry name" value="Hemolysn_Ca-bd"/>
</dbReference>
<dbReference type="PANTHER" id="PTHR38340">
    <property type="entry name" value="S-LAYER PROTEIN"/>
    <property type="match status" value="1"/>
</dbReference>
<name>A0A8X8GUF9_9RHOB</name>
<gene>
    <name evidence="3" type="ORF">GEU84_009185</name>
</gene>
<dbReference type="InterPro" id="IPR018511">
    <property type="entry name" value="Hemolysin-typ_Ca-bd_CS"/>
</dbReference>
<keyword evidence="2" id="KW-0964">Secreted</keyword>
<dbReference type="PANTHER" id="PTHR38340:SF1">
    <property type="entry name" value="S-LAYER PROTEIN"/>
    <property type="match status" value="1"/>
</dbReference>
<comment type="caution">
    <text evidence="3">The sequence shown here is derived from an EMBL/GenBank/DDBJ whole genome shotgun (WGS) entry which is preliminary data.</text>
</comment>
<dbReference type="RefSeq" id="WP_174539660.1">
    <property type="nucleotide sequence ID" value="NZ_WHUT02000004.1"/>
</dbReference>
<reference evidence="3" key="1">
    <citation type="submission" date="2020-05" db="EMBL/GenBank/DDBJ databases">
        <title>Fertoebacter nigrum gen. nov., sp. nov., a new member of the family Rhodobacteraceae.</title>
        <authorList>
            <person name="Szuroczki S."/>
            <person name="Abbaszade G."/>
            <person name="Buni D."/>
            <person name="Schumann P."/>
            <person name="Toth E."/>
        </authorList>
    </citation>
    <scope>NUCLEOTIDE SEQUENCE</scope>
    <source>
        <strain evidence="3">RG-N-1a</strain>
    </source>
</reference>
<proteinExistence type="predicted"/>
<dbReference type="EMBL" id="WHUT02000004">
    <property type="protein sequence ID" value="NUB44553.1"/>
    <property type="molecule type" value="Genomic_DNA"/>
</dbReference>
<organism evidence="3 4">
    <name type="scientific">Fertoeibacter niger</name>
    <dbReference type="NCBI Taxonomy" id="2656921"/>
    <lineage>
        <taxon>Bacteria</taxon>
        <taxon>Pseudomonadati</taxon>
        <taxon>Pseudomonadota</taxon>
        <taxon>Alphaproteobacteria</taxon>
        <taxon>Rhodobacterales</taxon>
        <taxon>Paracoccaceae</taxon>
        <taxon>Fertoeibacter</taxon>
    </lineage>
</organism>
<evidence type="ECO:0000313" key="4">
    <source>
        <dbReference type="Proteomes" id="UP000484076"/>
    </source>
</evidence>
<evidence type="ECO:0000256" key="1">
    <source>
        <dbReference type="ARBA" id="ARBA00004613"/>
    </source>
</evidence>
<keyword evidence="4" id="KW-1185">Reference proteome</keyword>
<dbReference type="GO" id="GO:0005576">
    <property type="term" value="C:extracellular region"/>
    <property type="evidence" value="ECO:0007669"/>
    <property type="project" value="UniProtKB-SubCell"/>
</dbReference>
<evidence type="ECO:0008006" key="5">
    <source>
        <dbReference type="Google" id="ProtNLM"/>
    </source>
</evidence>
<dbReference type="GO" id="GO:0005509">
    <property type="term" value="F:calcium ion binding"/>
    <property type="evidence" value="ECO:0007669"/>
    <property type="project" value="InterPro"/>
</dbReference>
<dbReference type="PRINTS" id="PR00313">
    <property type="entry name" value="CABNDNGRPT"/>
</dbReference>
<sequence length="283" mass="29843">MANFTFSSFGFPLGFRMVPAAFEGLFDYDTETFSTRNIRFLDDTSNFANFGGTGFEYLTFLGQVIDVTAGTLNTLTVKQAGVSIMTVTGWNLSAVTFVDLAFAEDWSGLRDFMISGHDRMAGTTGNDYLLGGNGNDTVLGGAGNDQLDGGKGNDSLVGSVGNDTLTGGAGRDTLVGGDNADTFVFNAALNASSNVDRLTDYNSVDDTMRLDDAVFVGIGARGALGSARFVIGVDATDSQDRIVYDRPTGRLYFDSDGSGAAEKVLFAVLNPGTALNHADFVVF</sequence>
<dbReference type="Proteomes" id="UP000484076">
    <property type="component" value="Unassembled WGS sequence"/>
</dbReference>